<dbReference type="OrthoDB" id="2691965at2759"/>
<organism evidence="1 2">
    <name type="scientific">Paxillus rubicundulus Ve08.2h10</name>
    <dbReference type="NCBI Taxonomy" id="930991"/>
    <lineage>
        <taxon>Eukaryota</taxon>
        <taxon>Fungi</taxon>
        <taxon>Dikarya</taxon>
        <taxon>Basidiomycota</taxon>
        <taxon>Agaricomycotina</taxon>
        <taxon>Agaricomycetes</taxon>
        <taxon>Agaricomycetidae</taxon>
        <taxon>Boletales</taxon>
        <taxon>Paxilineae</taxon>
        <taxon>Paxillaceae</taxon>
        <taxon>Paxillus</taxon>
    </lineage>
</organism>
<dbReference type="HOGENOM" id="CLU_142979_0_0_1"/>
<dbReference type="InParanoid" id="A0A0D0CEH0"/>
<reference evidence="1 2" key="1">
    <citation type="submission" date="2014-04" db="EMBL/GenBank/DDBJ databases">
        <authorList>
            <consortium name="DOE Joint Genome Institute"/>
            <person name="Kuo A."/>
            <person name="Kohler A."/>
            <person name="Jargeat P."/>
            <person name="Nagy L.G."/>
            <person name="Floudas D."/>
            <person name="Copeland A."/>
            <person name="Barry K.W."/>
            <person name="Cichocki N."/>
            <person name="Veneault-Fourrey C."/>
            <person name="LaButti K."/>
            <person name="Lindquist E.A."/>
            <person name="Lipzen A."/>
            <person name="Lundell T."/>
            <person name="Morin E."/>
            <person name="Murat C."/>
            <person name="Sun H."/>
            <person name="Tunlid A."/>
            <person name="Henrissat B."/>
            <person name="Grigoriev I.V."/>
            <person name="Hibbett D.S."/>
            <person name="Martin F."/>
            <person name="Nordberg H.P."/>
            <person name="Cantor M.N."/>
            <person name="Hua S.X."/>
        </authorList>
    </citation>
    <scope>NUCLEOTIDE SEQUENCE [LARGE SCALE GENOMIC DNA]</scope>
    <source>
        <strain evidence="1 2">Ve08.2h10</strain>
    </source>
</reference>
<proteinExistence type="predicted"/>
<dbReference type="EMBL" id="KN825865">
    <property type="protein sequence ID" value="KIK81107.1"/>
    <property type="molecule type" value="Genomic_DNA"/>
</dbReference>
<reference evidence="2" key="2">
    <citation type="submission" date="2015-01" db="EMBL/GenBank/DDBJ databases">
        <title>Evolutionary Origins and Diversification of the Mycorrhizal Mutualists.</title>
        <authorList>
            <consortium name="DOE Joint Genome Institute"/>
            <consortium name="Mycorrhizal Genomics Consortium"/>
            <person name="Kohler A."/>
            <person name="Kuo A."/>
            <person name="Nagy L.G."/>
            <person name="Floudas D."/>
            <person name="Copeland A."/>
            <person name="Barry K.W."/>
            <person name="Cichocki N."/>
            <person name="Veneault-Fourrey C."/>
            <person name="LaButti K."/>
            <person name="Lindquist E.A."/>
            <person name="Lipzen A."/>
            <person name="Lundell T."/>
            <person name="Morin E."/>
            <person name="Murat C."/>
            <person name="Riley R."/>
            <person name="Ohm R."/>
            <person name="Sun H."/>
            <person name="Tunlid A."/>
            <person name="Henrissat B."/>
            <person name="Grigoriev I.V."/>
            <person name="Hibbett D.S."/>
            <person name="Martin F."/>
        </authorList>
    </citation>
    <scope>NUCLEOTIDE SEQUENCE [LARGE SCALE GENOMIC DNA]</scope>
    <source>
        <strain evidence="2">Ve08.2h10</strain>
    </source>
</reference>
<evidence type="ECO:0000313" key="1">
    <source>
        <dbReference type="EMBL" id="KIK81107.1"/>
    </source>
</evidence>
<evidence type="ECO:0000313" key="2">
    <source>
        <dbReference type="Proteomes" id="UP000054538"/>
    </source>
</evidence>
<dbReference type="STRING" id="930991.A0A0D0CEH0"/>
<keyword evidence="2" id="KW-1185">Reference proteome</keyword>
<protein>
    <submittedName>
        <fullName evidence="1">Uncharacterized protein</fullName>
    </submittedName>
</protein>
<accession>A0A0D0CEH0</accession>
<sequence>MTEEVMTQLAHYEMACQIWDEAHRLYAGTTMMDWMLTIASLINTKHKDGEDIAANIAKMKGYHRNIILMNSFAALPDHYASAEAKHRICEEHGIHLSQTKGSNTSYQASHNCGSLDP</sequence>
<name>A0A0D0CEH0_9AGAM</name>
<gene>
    <name evidence="1" type="ORF">PAXRUDRAFT_35976</name>
</gene>
<dbReference type="Proteomes" id="UP000054538">
    <property type="component" value="Unassembled WGS sequence"/>
</dbReference>
<dbReference type="AlphaFoldDB" id="A0A0D0CEH0"/>